<organism evidence="3 4">
    <name type="scientific">Apophysomyces ossiformis</name>
    <dbReference type="NCBI Taxonomy" id="679940"/>
    <lineage>
        <taxon>Eukaryota</taxon>
        <taxon>Fungi</taxon>
        <taxon>Fungi incertae sedis</taxon>
        <taxon>Mucoromycota</taxon>
        <taxon>Mucoromycotina</taxon>
        <taxon>Mucoromycetes</taxon>
        <taxon>Mucorales</taxon>
        <taxon>Mucorineae</taxon>
        <taxon>Mucoraceae</taxon>
        <taxon>Apophysomyces</taxon>
    </lineage>
</organism>
<feature type="compositionally biased region" description="Low complexity" evidence="1">
    <location>
        <begin position="289"/>
        <end position="305"/>
    </location>
</feature>
<dbReference type="Proteomes" id="UP000605846">
    <property type="component" value="Unassembled WGS sequence"/>
</dbReference>
<evidence type="ECO:0000313" key="4">
    <source>
        <dbReference type="Proteomes" id="UP000605846"/>
    </source>
</evidence>
<feature type="transmembrane region" description="Helical" evidence="2">
    <location>
        <begin position="327"/>
        <end position="353"/>
    </location>
</feature>
<keyword evidence="2" id="KW-0472">Membrane</keyword>
<gene>
    <name evidence="3" type="ORF">EC973_006358</name>
</gene>
<dbReference type="EMBL" id="JABAYA010000004">
    <property type="protein sequence ID" value="KAF7732103.1"/>
    <property type="molecule type" value="Genomic_DNA"/>
</dbReference>
<protein>
    <submittedName>
        <fullName evidence="3">Uncharacterized protein</fullName>
    </submittedName>
</protein>
<feature type="region of interest" description="Disordered" evidence="1">
    <location>
        <begin position="244"/>
        <end position="312"/>
    </location>
</feature>
<accession>A0A8H7BZF6</accession>
<dbReference type="OrthoDB" id="3981028at2759"/>
<keyword evidence="2" id="KW-1133">Transmembrane helix</keyword>
<comment type="caution">
    <text evidence="3">The sequence shown here is derived from an EMBL/GenBank/DDBJ whole genome shotgun (WGS) entry which is preliminary data.</text>
</comment>
<keyword evidence="4" id="KW-1185">Reference proteome</keyword>
<evidence type="ECO:0000256" key="1">
    <source>
        <dbReference type="SAM" id="MobiDB-lite"/>
    </source>
</evidence>
<name>A0A8H7BZF6_9FUNG</name>
<feature type="compositionally biased region" description="Basic and acidic residues" evidence="1">
    <location>
        <begin position="244"/>
        <end position="262"/>
    </location>
</feature>
<sequence>MTNLVTLQAQYQKALGYFVLTKYAQAATLCTKAISALSRSQELTMEFVDLRASLWLLYLNIATVMAITQKSLFRVAKLLSLPPCETRDQLCHALWIQLLEKGYDSDAGLVDPQLISAFMVVALKLEVPAVGRQAVELWYASLSDATLDHLSSVQEEPDAVMEAYLKTVEIYVTRILPAMNDFESSKTFLQYNTLVPEEKKESLQKMVQETYDTMMQEQQRKQERKRAAIEAAEAAARAAKVAAERKELERQRQEVEAKEAEAAAKASTSTAPAPANTSAFSSISPQPENNRIASSPIPSSRSMSAAKDREITRQPRVDRSLIMLKNWIYQLSANGSAVYAAILVVVFALLGLLRSQKSSFSLAVKGVVSKIWQTVQMGTKVTYM</sequence>
<evidence type="ECO:0000256" key="2">
    <source>
        <dbReference type="SAM" id="Phobius"/>
    </source>
</evidence>
<evidence type="ECO:0000313" key="3">
    <source>
        <dbReference type="EMBL" id="KAF7732103.1"/>
    </source>
</evidence>
<dbReference type="AlphaFoldDB" id="A0A8H7BZF6"/>
<proteinExistence type="predicted"/>
<keyword evidence="2" id="KW-0812">Transmembrane</keyword>
<feature type="compositionally biased region" description="Low complexity" evidence="1">
    <location>
        <begin position="263"/>
        <end position="279"/>
    </location>
</feature>
<reference evidence="3" key="1">
    <citation type="submission" date="2020-01" db="EMBL/GenBank/DDBJ databases">
        <title>Genome Sequencing of Three Apophysomyces-Like Fungal Strains Confirms a Novel Fungal Genus in the Mucoromycota with divergent Burkholderia-like Endosymbiotic Bacteria.</title>
        <authorList>
            <person name="Stajich J.E."/>
            <person name="Macias A.M."/>
            <person name="Carter-House D."/>
            <person name="Lovett B."/>
            <person name="Kasson L.R."/>
            <person name="Berry K."/>
            <person name="Grigoriev I."/>
            <person name="Chang Y."/>
            <person name="Spatafora J."/>
            <person name="Kasson M.T."/>
        </authorList>
    </citation>
    <scope>NUCLEOTIDE SEQUENCE</scope>
    <source>
        <strain evidence="3">NRRL A-21654</strain>
    </source>
</reference>